<dbReference type="PANTHER" id="PTHR43712">
    <property type="entry name" value="PUTATIVE (AFU_ORTHOLOGUE AFUA_4G14580)-RELATED"/>
    <property type="match status" value="1"/>
</dbReference>
<dbReference type="PANTHER" id="PTHR43712:SF2">
    <property type="entry name" value="O-METHYLTRANSFERASE CICE"/>
    <property type="match status" value="1"/>
</dbReference>
<keyword evidence="3" id="KW-0949">S-adenosyl-L-methionine</keyword>
<evidence type="ECO:0000313" key="6">
    <source>
        <dbReference type="EMBL" id="EGO20071.1"/>
    </source>
</evidence>
<dbReference type="InterPro" id="IPR029063">
    <property type="entry name" value="SAM-dependent_MTases_sf"/>
</dbReference>
<dbReference type="EMBL" id="GL945442">
    <property type="protein sequence ID" value="EGO20071.1"/>
    <property type="molecule type" value="Genomic_DNA"/>
</dbReference>
<proteinExistence type="predicted"/>
<dbReference type="HOGENOM" id="CLU_005533_0_1_1"/>
<feature type="region of interest" description="Disordered" evidence="4">
    <location>
        <begin position="30"/>
        <end position="49"/>
    </location>
</feature>
<reference evidence="6" key="1">
    <citation type="submission" date="2011-04" db="EMBL/GenBank/DDBJ databases">
        <title>Evolution of plant cell wall degrading machinery underlies the functional diversity of forest fungi.</title>
        <authorList>
            <consortium name="US DOE Joint Genome Institute (JGI-PGF)"/>
            <person name="Eastwood D.C."/>
            <person name="Floudas D."/>
            <person name="Binder M."/>
            <person name="Majcherczyk A."/>
            <person name="Schneider P."/>
            <person name="Aerts A."/>
            <person name="Asiegbu F.O."/>
            <person name="Baker S.E."/>
            <person name="Barry K."/>
            <person name="Bendiksby M."/>
            <person name="Blumentritt M."/>
            <person name="Coutinho P.M."/>
            <person name="Cullen D."/>
            <person name="Cullen D."/>
            <person name="Gathman A."/>
            <person name="Goodell B."/>
            <person name="Henrissat B."/>
            <person name="Ihrmark K."/>
            <person name="Kauserud H."/>
            <person name="Kohler A."/>
            <person name="LaButti K."/>
            <person name="Lapidus A."/>
            <person name="Lavin J.L."/>
            <person name="Lee Y.-H."/>
            <person name="Lindquist E."/>
            <person name="Lilly W."/>
            <person name="Lucas S."/>
            <person name="Morin E."/>
            <person name="Murat C."/>
            <person name="Oguiza J.A."/>
            <person name="Park J."/>
            <person name="Pisabarro A.G."/>
            <person name="Riley R."/>
            <person name="Rosling A."/>
            <person name="Salamov A."/>
            <person name="Schmidt O."/>
            <person name="Schmutz J."/>
            <person name="Skrede I."/>
            <person name="Stenlid J."/>
            <person name="Wiebenga A."/>
            <person name="Xie X."/>
            <person name="Kues U."/>
            <person name="Hibbett D.S."/>
            <person name="Hoffmeister D."/>
            <person name="Hogberg N."/>
            <person name="Martin F."/>
            <person name="Grigoriev I.V."/>
            <person name="Watkinson S.C."/>
        </authorList>
    </citation>
    <scope>NUCLEOTIDE SEQUENCE</scope>
    <source>
        <strain evidence="6">S7.9</strain>
    </source>
</reference>
<keyword evidence="2" id="KW-0808">Transferase</keyword>
<dbReference type="GeneID" id="18815806"/>
<dbReference type="Gene3D" id="1.10.10.10">
    <property type="entry name" value="Winged helix-like DNA-binding domain superfamily/Winged helix DNA-binding domain"/>
    <property type="match status" value="1"/>
</dbReference>
<name>F8PA74_SERL9</name>
<dbReference type="AlphaFoldDB" id="F8PA74"/>
<dbReference type="Gene3D" id="3.40.50.150">
    <property type="entry name" value="Vaccinia Virus protein VP39"/>
    <property type="match status" value="1"/>
</dbReference>
<evidence type="ECO:0000256" key="2">
    <source>
        <dbReference type="ARBA" id="ARBA00022679"/>
    </source>
</evidence>
<evidence type="ECO:0000256" key="1">
    <source>
        <dbReference type="ARBA" id="ARBA00022603"/>
    </source>
</evidence>
<accession>F8PA74</accession>
<organism>
    <name type="scientific">Serpula lacrymans var. lacrymans (strain S7.9)</name>
    <name type="common">Dry rot fungus</name>
    <dbReference type="NCBI Taxonomy" id="578457"/>
    <lineage>
        <taxon>Eukaryota</taxon>
        <taxon>Fungi</taxon>
        <taxon>Dikarya</taxon>
        <taxon>Basidiomycota</taxon>
        <taxon>Agaricomycotina</taxon>
        <taxon>Agaricomycetes</taxon>
        <taxon>Agaricomycetidae</taxon>
        <taxon>Boletales</taxon>
        <taxon>Coniophorineae</taxon>
        <taxon>Serpulaceae</taxon>
        <taxon>Serpula</taxon>
    </lineage>
</organism>
<dbReference type="Pfam" id="PF00891">
    <property type="entry name" value="Methyltransf_2"/>
    <property type="match status" value="1"/>
</dbReference>
<evidence type="ECO:0000259" key="5">
    <source>
        <dbReference type="Pfam" id="PF00891"/>
    </source>
</evidence>
<dbReference type="InterPro" id="IPR016461">
    <property type="entry name" value="COMT-like"/>
</dbReference>
<dbReference type="GO" id="GO:0032259">
    <property type="term" value="P:methylation"/>
    <property type="evidence" value="ECO:0007669"/>
    <property type="project" value="UniProtKB-KW"/>
</dbReference>
<feature type="compositionally biased region" description="Low complexity" evidence="4">
    <location>
        <begin position="418"/>
        <end position="429"/>
    </location>
</feature>
<feature type="region of interest" description="Disordered" evidence="4">
    <location>
        <begin position="406"/>
        <end position="429"/>
    </location>
</feature>
<feature type="domain" description="O-methyltransferase C-terminal" evidence="5">
    <location>
        <begin position="233"/>
        <end position="391"/>
    </location>
</feature>
<dbReference type="RefSeq" id="XP_007323506.1">
    <property type="nucleotide sequence ID" value="XM_007323444.1"/>
</dbReference>
<dbReference type="OrthoDB" id="1606438at2759"/>
<sequence>MNLTELVALQSTLNEALDAIQAEIRNDGLPELSTTSQEPHPLDHSNASTSPRLYEARRLALGKPFLCTFGYLSDEVIHRSEYHFVSAASIGQLKNLLQVPYEKVVEQSCAVYDTSCLDIFVKTGIVDALAETPHSATGLHVLELQKQLDLPAPKLRTVMRYLACQGWVHETQEDVFTLNRPALELRKGNNGRKWVLTPGKPKVASSLLDVITHPQWKHSRSPKETAFQLSHKTPLTLFAYLKQNPAELKQWASSVRSLGDVYQPAIVNDYPWKRLGPRTIVDVGGGQGNLSISLAKCLPECNFVIQDLPEVVPIAQGNIDRDIPELAEEGRIVVEAHNFFHTQPRSSEDIVYMFRYILHDWPEADCITILKNTKAAAGRRSKILIVEYVSTPSTISSTPSGDTISLSDLSATSHSHSHSNSNGVINGNGNGVVKTKSKAYRSITAPAYVPANFGANAKMHLALGVHMMGVFNALERSLTEWQEIIEAAGLKISGVYSLRASVSVIECELA</sequence>
<protein>
    <recommendedName>
        <fullName evidence="5">O-methyltransferase C-terminal domain-containing protein</fullName>
    </recommendedName>
</protein>
<evidence type="ECO:0000256" key="3">
    <source>
        <dbReference type="ARBA" id="ARBA00022691"/>
    </source>
</evidence>
<dbReference type="InterPro" id="IPR001077">
    <property type="entry name" value="COMT_C"/>
</dbReference>
<dbReference type="GO" id="GO:0008171">
    <property type="term" value="F:O-methyltransferase activity"/>
    <property type="evidence" value="ECO:0007669"/>
    <property type="project" value="InterPro"/>
</dbReference>
<dbReference type="KEGG" id="sla:SERLADRAFT_442864"/>
<dbReference type="SUPFAM" id="SSF53335">
    <property type="entry name" value="S-adenosyl-L-methionine-dependent methyltransferases"/>
    <property type="match status" value="1"/>
</dbReference>
<keyword evidence="1" id="KW-0489">Methyltransferase</keyword>
<evidence type="ECO:0000256" key="4">
    <source>
        <dbReference type="SAM" id="MobiDB-lite"/>
    </source>
</evidence>
<dbReference type="InterPro" id="IPR036388">
    <property type="entry name" value="WH-like_DNA-bd_sf"/>
</dbReference>
<dbReference type="SUPFAM" id="SSF46785">
    <property type="entry name" value="Winged helix' DNA-binding domain"/>
    <property type="match status" value="1"/>
</dbReference>
<gene>
    <name evidence="6" type="ORF">SERLADRAFT_442864</name>
</gene>
<dbReference type="PROSITE" id="PS51683">
    <property type="entry name" value="SAM_OMT_II"/>
    <property type="match status" value="1"/>
</dbReference>
<dbReference type="InterPro" id="IPR036390">
    <property type="entry name" value="WH_DNA-bd_sf"/>
</dbReference>
<dbReference type="Proteomes" id="UP000008064">
    <property type="component" value="Unassembled WGS sequence"/>
</dbReference>